<accession>A0A6J4UKL5</accession>
<sequence length="39" mass="3932">MWDAGGAPQAAPLPTVPGHFRHDVVGAGPPPGDGLRWSG</sequence>
<protein>
    <submittedName>
        <fullName evidence="2">Uncharacterized protein</fullName>
    </submittedName>
</protein>
<name>A0A6J4UKL5_9BACT</name>
<gene>
    <name evidence="2" type="ORF">AVDCRST_MAG19-944</name>
</gene>
<dbReference type="AlphaFoldDB" id="A0A6J4UKL5"/>
<organism evidence="2">
    <name type="scientific">uncultured Thermomicrobiales bacterium</name>
    <dbReference type="NCBI Taxonomy" id="1645740"/>
    <lineage>
        <taxon>Bacteria</taxon>
        <taxon>Pseudomonadati</taxon>
        <taxon>Thermomicrobiota</taxon>
        <taxon>Thermomicrobia</taxon>
        <taxon>Thermomicrobiales</taxon>
        <taxon>environmental samples</taxon>
    </lineage>
</organism>
<proteinExistence type="predicted"/>
<dbReference type="EMBL" id="CADCWL010000040">
    <property type="protein sequence ID" value="CAA9553119.1"/>
    <property type="molecule type" value="Genomic_DNA"/>
</dbReference>
<evidence type="ECO:0000313" key="2">
    <source>
        <dbReference type="EMBL" id="CAA9553119.1"/>
    </source>
</evidence>
<feature type="region of interest" description="Disordered" evidence="1">
    <location>
        <begin position="1"/>
        <end position="39"/>
    </location>
</feature>
<reference evidence="2" key="1">
    <citation type="submission" date="2020-02" db="EMBL/GenBank/DDBJ databases">
        <authorList>
            <person name="Meier V. D."/>
        </authorList>
    </citation>
    <scope>NUCLEOTIDE SEQUENCE</scope>
    <source>
        <strain evidence="2">AVDCRST_MAG19</strain>
    </source>
</reference>
<evidence type="ECO:0000256" key="1">
    <source>
        <dbReference type="SAM" id="MobiDB-lite"/>
    </source>
</evidence>